<protein>
    <submittedName>
        <fullName evidence="1">Uncharacterized protein</fullName>
    </submittedName>
</protein>
<dbReference type="EMBL" id="KN818226">
    <property type="protein sequence ID" value="KIL69090.1"/>
    <property type="molecule type" value="Genomic_DNA"/>
</dbReference>
<reference evidence="1 2" key="1">
    <citation type="submission" date="2014-04" db="EMBL/GenBank/DDBJ databases">
        <title>Evolutionary Origins and Diversification of the Mycorrhizal Mutualists.</title>
        <authorList>
            <consortium name="DOE Joint Genome Institute"/>
            <consortium name="Mycorrhizal Genomics Consortium"/>
            <person name="Kohler A."/>
            <person name="Kuo A."/>
            <person name="Nagy L.G."/>
            <person name="Floudas D."/>
            <person name="Copeland A."/>
            <person name="Barry K.W."/>
            <person name="Cichocki N."/>
            <person name="Veneault-Fourrey C."/>
            <person name="LaButti K."/>
            <person name="Lindquist E.A."/>
            <person name="Lipzen A."/>
            <person name="Lundell T."/>
            <person name="Morin E."/>
            <person name="Murat C."/>
            <person name="Riley R."/>
            <person name="Ohm R."/>
            <person name="Sun H."/>
            <person name="Tunlid A."/>
            <person name="Henrissat B."/>
            <person name="Grigoriev I.V."/>
            <person name="Hibbett D.S."/>
            <person name="Martin F."/>
        </authorList>
    </citation>
    <scope>NUCLEOTIDE SEQUENCE [LARGE SCALE GENOMIC DNA]</scope>
    <source>
        <strain evidence="1 2">Koide BX008</strain>
    </source>
</reference>
<accession>A0A0C2SZY2</accession>
<evidence type="ECO:0000313" key="2">
    <source>
        <dbReference type="Proteomes" id="UP000054549"/>
    </source>
</evidence>
<keyword evidence="2" id="KW-1185">Reference proteome</keyword>
<organism evidence="1 2">
    <name type="scientific">Amanita muscaria (strain Koide BX008)</name>
    <dbReference type="NCBI Taxonomy" id="946122"/>
    <lineage>
        <taxon>Eukaryota</taxon>
        <taxon>Fungi</taxon>
        <taxon>Dikarya</taxon>
        <taxon>Basidiomycota</taxon>
        <taxon>Agaricomycotina</taxon>
        <taxon>Agaricomycetes</taxon>
        <taxon>Agaricomycetidae</taxon>
        <taxon>Agaricales</taxon>
        <taxon>Pluteineae</taxon>
        <taxon>Amanitaceae</taxon>
        <taxon>Amanita</taxon>
    </lineage>
</organism>
<proteinExistence type="predicted"/>
<gene>
    <name evidence="1" type="ORF">M378DRAFT_1053659</name>
</gene>
<dbReference type="HOGENOM" id="CLU_1895641_0_0_1"/>
<evidence type="ECO:0000313" key="1">
    <source>
        <dbReference type="EMBL" id="KIL69090.1"/>
    </source>
</evidence>
<dbReference type="AlphaFoldDB" id="A0A0C2SZY2"/>
<name>A0A0C2SZY2_AMAMK</name>
<sequence>MRTNVAPPPQLSNAIATNTLNMTPLPEPQLNAITTNALNMTPLPEPQLSNTIATNALNTLAEAATLPSMTAQRGRGRPPVKLLVVNNTDTAQNLFARHWLTLPGHGKTEAEFRKAWKALTAEDKHREETAAYYY</sequence>
<dbReference type="InParanoid" id="A0A0C2SZY2"/>
<dbReference type="Proteomes" id="UP000054549">
    <property type="component" value="Unassembled WGS sequence"/>
</dbReference>